<dbReference type="FunFam" id="3.40.50.300:FF:001447">
    <property type="entry name" value="Ras-related protein Rab-1B"/>
    <property type="match status" value="1"/>
</dbReference>
<proteinExistence type="predicted"/>
<gene>
    <name evidence="3" type="ORF">QH73_0002205</name>
</gene>
<accession>A0A9X5E126</accession>
<dbReference type="SMART" id="SM00175">
    <property type="entry name" value="RAB"/>
    <property type="match status" value="1"/>
</dbReference>
<dbReference type="NCBIfam" id="TIGR00231">
    <property type="entry name" value="small_GTP"/>
    <property type="match status" value="1"/>
</dbReference>
<protein>
    <submittedName>
        <fullName evidence="3">GTP-binding protein</fullName>
    </submittedName>
</protein>
<dbReference type="PROSITE" id="PS51419">
    <property type="entry name" value="RAB"/>
    <property type="match status" value="1"/>
</dbReference>
<evidence type="ECO:0000313" key="3">
    <source>
        <dbReference type="EMBL" id="NHC33486.1"/>
    </source>
</evidence>
<comment type="caution">
    <text evidence="3">The sequence shown here is derived from an EMBL/GenBank/DDBJ whole genome shotgun (WGS) entry which is preliminary data.</text>
</comment>
<keyword evidence="4" id="KW-1185">Reference proteome</keyword>
<dbReference type="PRINTS" id="PR00449">
    <property type="entry name" value="RASTRNSFRMNG"/>
</dbReference>
<keyword evidence="2" id="KW-0342">GTP-binding</keyword>
<dbReference type="Proteomes" id="UP000031532">
    <property type="component" value="Unassembled WGS sequence"/>
</dbReference>
<dbReference type="AlphaFoldDB" id="A0A9X5E126"/>
<organism evidence="3 4">
    <name type="scientific">Scytonema millei VB511283</name>
    <dbReference type="NCBI Taxonomy" id="1245923"/>
    <lineage>
        <taxon>Bacteria</taxon>
        <taxon>Bacillati</taxon>
        <taxon>Cyanobacteriota</taxon>
        <taxon>Cyanophyceae</taxon>
        <taxon>Nostocales</taxon>
        <taxon>Scytonemataceae</taxon>
        <taxon>Scytonema</taxon>
    </lineage>
</organism>
<dbReference type="SMART" id="SM00174">
    <property type="entry name" value="RHO"/>
    <property type="match status" value="1"/>
</dbReference>
<evidence type="ECO:0000313" key="4">
    <source>
        <dbReference type="Proteomes" id="UP000031532"/>
    </source>
</evidence>
<dbReference type="OrthoDB" id="7957980at2"/>
<dbReference type="PANTHER" id="PTHR47977">
    <property type="entry name" value="RAS-RELATED PROTEIN RAB"/>
    <property type="match status" value="1"/>
</dbReference>
<dbReference type="SMART" id="SM00173">
    <property type="entry name" value="RAS"/>
    <property type="match status" value="1"/>
</dbReference>
<dbReference type="PROSITE" id="PS51421">
    <property type="entry name" value="RAS"/>
    <property type="match status" value="1"/>
</dbReference>
<dbReference type="Gene3D" id="3.40.50.300">
    <property type="entry name" value="P-loop containing nucleotide triphosphate hydrolases"/>
    <property type="match status" value="1"/>
</dbReference>
<dbReference type="InterPro" id="IPR005225">
    <property type="entry name" value="Small_GTP-bd"/>
</dbReference>
<evidence type="ECO:0000256" key="2">
    <source>
        <dbReference type="ARBA" id="ARBA00023134"/>
    </source>
</evidence>
<dbReference type="SUPFAM" id="SSF52540">
    <property type="entry name" value="P-loop containing nucleoside triphosphate hydrolases"/>
    <property type="match status" value="1"/>
</dbReference>
<dbReference type="InterPro" id="IPR027417">
    <property type="entry name" value="P-loop_NTPase"/>
</dbReference>
<dbReference type="GO" id="GO:0003924">
    <property type="term" value="F:GTPase activity"/>
    <property type="evidence" value="ECO:0007669"/>
    <property type="project" value="InterPro"/>
</dbReference>
<dbReference type="InterPro" id="IPR050227">
    <property type="entry name" value="Rab"/>
</dbReference>
<sequence length="171" mass="19146">MIQKKVCMVGAFATGKTSLVSQFVKSIYSEIYHSTVGVKIDKKLVKIADREVNLILWDIHGEDEFQKLQMSYLRGASGYLLVVDGTRRYTLDKALSLQQRVEETLGKVPFILVLNKSDLTADWEIEDSVVDSLLQKNWTAIETSAKTATGVEEAFAKLTQQMLEAMDVSPP</sequence>
<dbReference type="InterPro" id="IPR001806">
    <property type="entry name" value="Small_GTPase"/>
</dbReference>
<name>A0A9X5E126_9CYAN</name>
<reference evidence="3 4" key="1">
    <citation type="journal article" date="2015" name="Genome Announc.">
        <title>Draft Genome Sequence of the Terrestrial Cyanobacterium Scytonema millei VB511283, Isolated from Eastern India.</title>
        <authorList>
            <person name="Sen D."/>
            <person name="Chandrababunaidu M.M."/>
            <person name="Singh D."/>
            <person name="Sanghi N."/>
            <person name="Ghorai A."/>
            <person name="Mishra G.P."/>
            <person name="Madduluri M."/>
            <person name="Adhikary S.P."/>
            <person name="Tripathy S."/>
        </authorList>
    </citation>
    <scope>NUCLEOTIDE SEQUENCE [LARGE SCALE GENOMIC DNA]</scope>
    <source>
        <strain evidence="3 4">VB511283</strain>
    </source>
</reference>
<dbReference type="EMBL" id="JTJC03000001">
    <property type="protein sequence ID" value="NHC33486.1"/>
    <property type="molecule type" value="Genomic_DNA"/>
</dbReference>
<dbReference type="GO" id="GO:0005525">
    <property type="term" value="F:GTP binding"/>
    <property type="evidence" value="ECO:0007669"/>
    <property type="project" value="UniProtKB-KW"/>
</dbReference>
<dbReference type="RefSeq" id="WP_039715052.1">
    <property type="nucleotide sequence ID" value="NZ_JTJC03000001.1"/>
</dbReference>
<dbReference type="Pfam" id="PF00071">
    <property type="entry name" value="Ras"/>
    <property type="match status" value="1"/>
</dbReference>
<keyword evidence="1" id="KW-0547">Nucleotide-binding</keyword>
<dbReference type="CDD" id="cd00154">
    <property type="entry name" value="Rab"/>
    <property type="match status" value="1"/>
</dbReference>
<evidence type="ECO:0000256" key="1">
    <source>
        <dbReference type="ARBA" id="ARBA00022741"/>
    </source>
</evidence>